<dbReference type="EMBL" id="BFAV01000130">
    <property type="protein sequence ID" value="GBF34197.1"/>
    <property type="molecule type" value="Genomic_DNA"/>
</dbReference>
<proteinExistence type="predicted"/>
<name>A0A2L2XCX8_9FIRM</name>
<evidence type="ECO:0000313" key="2">
    <source>
        <dbReference type="EMBL" id="GBF34197.1"/>
    </source>
</evidence>
<organism evidence="2 3">
    <name type="scientific">Desulfocucumis palustris</name>
    <dbReference type="NCBI Taxonomy" id="1898651"/>
    <lineage>
        <taxon>Bacteria</taxon>
        <taxon>Bacillati</taxon>
        <taxon>Bacillota</taxon>
        <taxon>Clostridia</taxon>
        <taxon>Eubacteriales</taxon>
        <taxon>Desulfocucumaceae</taxon>
        <taxon>Desulfocucumis</taxon>
    </lineage>
</organism>
<dbReference type="Proteomes" id="UP000239549">
    <property type="component" value="Unassembled WGS sequence"/>
</dbReference>
<keyword evidence="3" id="KW-1185">Reference proteome</keyword>
<evidence type="ECO:0000313" key="3">
    <source>
        <dbReference type="Proteomes" id="UP000239549"/>
    </source>
</evidence>
<gene>
    <name evidence="2" type="ORF">DCCM_3309</name>
</gene>
<keyword evidence="1" id="KW-1133">Transmembrane helix</keyword>
<feature type="transmembrane region" description="Helical" evidence="1">
    <location>
        <begin position="47"/>
        <end position="66"/>
    </location>
</feature>
<comment type="caution">
    <text evidence="2">The sequence shown here is derived from an EMBL/GenBank/DDBJ whole genome shotgun (WGS) entry which is preliminary data.</text>
</comment>
<keyword evidence="1" id="KW-0812">Transmembrane</keyword>
<accession>A0A2L2XCX8</accession>
<keyword evidence="1" id="KW-0472">Membrane</keyword>
<feature type="transmembrane region" description="Helical" evidence="1">
    <location>
        <begin position="87"/>
        <end position="105"/>
    </location>
</feature>
<dbReference type="RefSeq" id="WP_104372490.1">
    <property type="nucleotide sequence ID" value="NZ_BFAV01000130.1"/>
</dbReference>
<reference evidence="3" key="1">
    <citation type="submission" date="2018-02" db="EMBL/GenBank/DDBJ databases">
        <title>Genome sequence of Desulfocucumis palustris strain NAW-5.</title>
        <authorList>
            <person name="Watanabe M."/>
            <person name="Kojima H."/>
            <person name="Fukui M."/>
        </authorList>
    </citation>
    <scope>NUCLEOTIDE SEQUENCE [LARGE SCALE GENOMIC DNA]</scope>
    <source>
        <strain evidence="3">NAW-5</strain>
    </source>
</reference>
<dbReference type="AlphaFoldDB" id="A0A2L2XCX8"/>
<evidence type="ECO:0000256" key="1">
    <source>
        <dbReference type="SAM" id="Phobius"/>
    </source>
</evidence>
<dbReference type="OrthoDB" id="1726338at2"/>
<protein>
    <submittedName>
        <fullName evidence="2">Uncharacterized protein</fullName>
    </submittedName>
</protein>
<sequence>MYISSIIFALVVLAFVVLSLRERIRIKALKERAWDGSETKSSPLSQALSNLIGTAGGIYLSLVMLFSFMEIQTPERIGFLKIQLEPLATLSFVLAIFQPFLLRLWQLKQRF</sequence>